<evidence type="ECO:0000313" key="2">
    <source>
        <dbReference type="WBParaSite" id="L893_g13369.t1"/>
    </source>
</evidence>
<keyword evidence="1" id="KW-1185">Reference proteome</keyword>
<dbReference type="WBParaSite" id="L893_g13369.t1">
    <property type="protein sequence ID" value="L893_g13369.t1"/>
    <property type="gene ID" value="L893_g13369"/>
</dbReference>
<accession>A0A1I7Y6Y7</accession>
<sequence length="115" mass="13048">MTAYIGSIVKESLCITCQQTIGKPGHPQTKTQMTRFTIISREEPMNFEPSSSVRASTLQRRLTAFCKLASCPRMCESAPDCFCLHWCGAWLSRPRLVYACRGHLCGRRMEISEEQ</sequence>
<reference evidence="2" key="1">
    <citation type="submission" date="2016-11" db="UniProtKB">
        <authorList>
            <consortium name="WormBaseParasite"/>
        </authorList>
    </citation>
    <scope>IDENTIFICATION</scope>
</reference>
<organism evidence="1 2">
    <name type="scientific">Steinernema glaseri</name>
    <dbReference type="NCBI Taxonomy" id="37863"/>
    <lineage>
        <taxon>Eukaryota</taxon>
        <taxon>Metazoa</taxon>
        <taxon>Ecdysozoa</taxon>
        <taxon>Nematoda</taxon>
        <taxon>Chromadorea</taxon>
        <taxon>Rhabditida</taxon>
        <taxon>Tylenchina</taxon>
        <taxon>Panagrolaimomorpha</taxon>
        <taxon>Strongyloidoidea</taxon>
        <taxon>Steinernematidae</taxon>
        <taxon>Steinernema</taxon>
    </lineage>
</organism>
<dbReference type="Proteomes" id="UP000095287">
    <property type="component" value="Unplaced"/>
</dbReference>
<name>A0A1I7Y6Y7_9BILA</name>
<protein>
    <submittedName>
        <fullName evidence="2">Uncharacterized protein</fullName>
    </submittedName>
</protein>
<dbReference type="AlphaFoldDB" id="A0A1I7Y6Y7"/>
<evidence type="ECO:0000313" key="1">
    <source>
        <dbReference type="Proteomes" id="UP000095287"/>
    </source>
</evidence>
<proteinExistence type="predicted"/>